<reference evidence="1" key="1">
    <citation type="submission" date="2016-02" db="EMBL/GenBank/DDBJ databases">
        <title>WGS assembly of Manihot esculenta.</title>
        <authorList>
            <person name="Bredeson J.V."/>
            <person name="Prochnik S.E."/>
            <person name="Lyons J.B."/>
            <person name="Schmutz J."/>
            <person name="Grimwood J."/>
            <person name="Vrebalov J."/>
            <person name="Bart R.S."/>
            <person name="Amuge T."/>
            <person name="Ferguson M.E."/>
            <person name="Green R."/>
            <person name="Putnam N."/>
            <person name="Stites J."/>
            <person name="Rounsley S."/>
            <person name="Rokhsar D.S."/>
        </authorList>
    </citation>
    <scope>NUCLEOTIDE SEQUENCE [LARGE SCALE GENOMIC DNA]</scope>
    <source>
        <tissue evidence="1">Leaf</tissue>
    </source>
</reference>
<protein>
    <submittedName>
        <fullName evidence="1">Uncharacterized protein</fullName>
    </submittedName>
</protein>
<proteinExistence type="predicted"/>
<dbReference type="AlphaFoldDB" id="A0A2C9VFU3"/>
<gene>
    <name evidence="1" type="ORF">MANES_08G129600</name>
</gene>
<sequence>MADKADQCKSHVKFHLELLKKENEDKKLLSKCVQELKMKRVEFDLLREVDILRRDKSLHVEKKAGGSDKLTQLL</sequence>
<dbReference type="STRING" id="3983.A0A2C9VFU3"/>
<dbReference type="EMBL" id="CM004394">
    <property type="protein sequence ID" value="OAY44187.1"/>
    <property type="molecule type" value="Genomic_DNA"/>
</dbReference>
<evidence type="ECO:0000313" key="1">
    <source>
        <dbReference type="EMBL" id="OAY44187.1"/>
    </source>
</evidence>
<organism evidence="1">
    <name type="scientific">Manihot esculenta</name>
    <name type="common">Cassava</name>
    <name type="synonym">Jatropha manihot</name>
    <dbReference type="NCBI Taxonomy" id="3983"/>
    <lineage>
        <taxon>Eukaryota</taxon>
        <taxon>Viridiplantae</taxon>
        <taxon>Streptophyta</taxon>
        <taxon>Embryophyta</taxon>
        <taxon>Tracheophyta</taxon>
        <taxon>Spermatophyta</taxon>
        <taxon>Magnoliopsida</taxon>
        <taxon>eudicotyledons</taxon>
        <taxon>Gunneridae</taxon>
        <taxon>Pentapetalae</taxon>
        <taxon>rosids</taxon>
        <taxon>fabids</taxon>
        <taxon>Malpighiales</taxon>
        <taxon>Euphorbiaceae</taxon>
        <taxon>Crotonoideae</taxon>
        <taxon>Manihoteae</taxon>
        <taxon>Manihot</taxon>
    </lineage>
</organism>
<name>A0A2C9VFU3_MANES</name>
<accession>A0A2C9VFU3</accession>